<evidence type="ECO:0000256" key="5">
    <source>
        <dbReference type="SAM" id="MobiDB-lite"/>
    </source>
</evidence>
<evidence type="ECO:0000256" key="4">
    <source>
        <dbReference type="SAM" id="Coils"/>
    </source>
</evidence>
<keyword evidence="3" id="KW-0539">Nucleus</keyword>
<dbReference type="GO" id="GO:0000445">
    <property type="term" value="C:THO complex part of transcription export complex"/>
    <property type="evidence" value="ECO:0007669"/>
    <property type="project" value="TreeGrafter"/>
</dbReference>
<reference evidence="6" key="3">
    <citation type="submission" date="2025-09" db="UniProtKB">
        <authorList>
            <consortium name="Ensembl"/>
        </authorList>
    </citation>
    <scope>IDENTIFICATION</scope>
</reference>
<dbReference type="Proteomes" id="UP000007875">
    <property type="component" value="Unassembled WGS sequence"/>
</dbReference>
<evidence type="ECO:0000256" key="3">
    <source>
        <dbReference type="ARBA" id="ARBA00023242"/>
    </source>
</evidence>
<dbReference type="GO" id="GO:0006406">
    <property type="term" value="P:mRNA export from nucleus"/>
    <property type="evidence" value="ECO:0007669"/>
    <property type="project" value="TreeGrafter"/>
</dbReference>
<dbReference type="PANTHER" id="PTHR13375">
    <property type="entry name" value="FMS INTERACTING PROTEIN"/>
    <property type="match status" value="1"/>
</dbReference>
<sequence length="263" mass="29990">MSVNDTDSLDMSEALTNFSTICGDLRNVMAKVVEMKAEGKDKSEISELRVQTKQKLDNYNLQLENLQYEISHLRKEITKCLEFRSRHDDIQLVPVEDFYEEAPDSIAKSSSTKSDEHKQTLARLDWELEQRKLLADELTKLKQVKSEVLEEIGTKKQHLQVLAPALQNLLKSTLPLQDALNLPINKTRKLHETAQLLPRPLFVLFLQAKAYQEACDPNMGVDIEGDVTAAEKVREGRRMVVEQHGVEESDSDEEQEDPDSSRS</sequence>
<reference evidence="7" key="1">
    <citation type="submission" date="2003-08" db="EMBL/GenBank/DDBJ databases">
        <authorList>
            <person name="Birren B."/>
            <person name="Nusbaum C."/>
            <person name="Abebe A."/>
            <person name="Abouelleil A."/>
            <person name="Adekoya E."/>
            <person name="Ait-zahra M."/>
            <person name="Allen N."/>
            <person name="Allen T."/>
            <person name="An P."/>
            <person name="Anderson M."/>
            <person name="Anderson S."/>
            <person name="Arachchi H."/>
            <person name="Armbruster J."/>
            <person name="Bachantsang P."/>
            <person name="Baldwin J."/>
            <person name="Barry A."/>
            <person name="Bayul T."/>
            <person name="Blitshsteyn B."/>
            <person name="Bloom T."/>
            <person name="Blye J."/>
            <person name="Boguslavskiy L."/>
            <person name="Borowsky M."/>
            <person name="Boukhgalter B."/>
            <person name="Brunache A."/>
            <person name="Butler J."/>
            <person name="Calixte N."/>
            <person name="Calvo S."/>
            <person name="Camarata J."/>
            <person name="Campo K."/>
            <person name="Chang J."/>
            <person name="Cheshatsang Y."/>
            <person name="Citroen M."/>
            <person name="Collymore A."/>
            <person name="Considine T."/>
            <person name="Cook A."/>
            <person name="Cooke P."/>
            <person name="Corum B."/>
            <person name="Cuomo C."/>
            <person name="David R."/>
            <person name="Dawoe T."/>
            <person name="Degray S."/>
            <person name="Dodge S."/>
            <person name="Dooley K."/>
            <person name="Dorje P."/>
            <person name="Dorjee K."/>
            <person name="Dorris L."/>
            <person name="Duffey N."/>
            <person name="Dupes A."/>
            <person name="Elkins T."/>
            <person name="Engels R."/>
            <person name="Erickson J."/>
            <person name="Farina A."/>
            <person name="Faro S."/>
            <person name="Ferreira P."/>
            <person name="Fischer H."/>
            <person name="Fitzgerald M."/>
            <person name="Foley K."/>
            <person name="Gage D."/>
            <person name="Galagan J."/>
            <person name="Gearin G."/>
            <person name="Gnerre S."/>
            <person name="Gnirke A."/>
            <person name="Goyette A."/>
            <person name="Graham J."/>
            <person name="Grandbois E."/>
            <person name="Gyaltsen K."/>
            <person name="Hafez N."/>
            <person name="Hagopian D."/>
            <person name="Hagos B."/>
            <person name="Hall J."/>
            <person name="Hatcher B."/>
            <person name="Heller A."/>
            <person name="Higgins H."/>
            <person name="Honan T."/>
            <person name="Horn A."/>
            <person name="Houde N."/>
            <person name="Hughes L."/>
            <person name="Hulme W."/>
            <person name="Husby E."/>
            <person name="Iliev I."/>
            <person name="Jaffe D."/>
            <person name="Jones C."/>
            <person name="Kamal M."/>
            <person name="Kamat A."/>
            <person name="Kamvysselis M."/>
            <person name="Karlsson E."/>
            <person name="Kells C."/>
            <person name="Kieu A."/>
            <person name="Kisner P."/>
            <person name="Kodira C."/>
            <person name="Kulbokas E."/>
            <person name="Labutti K."/>
            <person name="Lama D."/>
            <person name="Landers T."/>
            <person name="Leger J."/>
            <person name="Levine S."/>
            <person name="Lewis D."/>
            <person name="Lewis T."/>
            <person name="Lindblad-toh K."/>
            <person name="Liu X."/>
            <person name="Lokyitsang T."/>
            <person name="Lokyitsang Y."/>
            <person name="Lucien O."/>
            <person name="Lui A."/>
            <person name="Ma L.J."/>
            <person name="Mabbitt R."/>
            <person name="Macdonald J."/>
            <person name="Maclean C."/>
            <person name="Major J."/>
            <person name="Manning J."/>
            <person name="Marabella R."/>
            <person name="Maru K."/>
            <person name="Matthews C."/>
            <person name="Mauceli E."/>
            <person name="Mccarthy M."/>
            <person name="Mcdonough S."/>
            <person name="Mcghee T."/>
            <person name="Meldrim J."/>
            <person name="Meneus L."/>
            <person name="Mesirov J."/>
            <person name="Mihalev A."/>
            <person name="Mihova T."/>
            <person name="Mikkelsen T."/>
            <person name="Mlenga V."/>
            <person name="Moru K."/>
            <person name="Mozes J."/>
            <person name="Mulrain L."/>
            <person name="Munson G."/>
            <person name="Naylor J."/>
            <person name="Newes C."/>
            <person name="Nguyen C."/>
            <person name="Nguyen N."/>
            <person name="Nguyen T."/>
            <person name="Nicol R."/>
            <person name="Nielsen C."/>
            <person name="Nizzari M."/>
            <person name="Norbu C."/>
            <person name="Norbu N."/>
            <person name="O'donnell P."/>
            <person name="Okoawo O."/>
            <person name="O'leary S."/>
            <person name="Omotosho B."/>
            <person name="O'neill K."/>
            <person name="Osman S."/>
            <person name="Parker S."/>
            <person name="Perrin D."/>
            <person name="Phunkhang P."/>
            <person name="Piqani B."/>
            <person name="Purcell S."/>
            <person name="Rachupka T."/>
            <person name="Ramasamy U."/>
            <person name="Rameau R."/>
            <person name="Ray V."/>
            <person name="Raymond C."/>
            <person name="Retta R."/>
            <person name="Richardson S."/>
            <person name="Rise C."/>
            <person name="Rodriguez J."/>
            <person name="Rogers J."/>
            <person name="Rogov P."/>
            <person name="Rutman M."/>
            <person name="Schupbach R."/>
            <person name="Seaman C."/>
            <person name="Settipalli S."/>
            <person name="Sharpe T."/>
            <person name="Sheridan J."/>
            <person name="Sherpa N."/>
            <person name="Shi J."/>
            <person name="Smirnov S."/>
            <person name="Smith C."/>
            <person name="Sougnez C."/>
            <person name="Spencer B."/>
            <person name="Stalker J."/>
            <person name="Stange-thomann N."/>
            <person name="Stavropoulos S."/>
            <person name="Stetson K."/>
            <person name="Stone C."/>
            <person name="Stone S."/>
            <person name="Stubbs M."/>
            <person name="Talamas J."/>
            <person name="Tchuinga P."/>
            <person name="Tenzing P."/>
            <person name="Tesfaye S."/>
            <person name="Theodore J."/>
            <person name="Thoulutsang Y."/>
            <person name="Topham K."/>
            <person name="Towey S."/>
            <person name="Tsamla T."/>
            <person name="Tsomo N."/>
            <person name="Vallee D."/>
            <person name="Vassiliev H."/>
            <person name="Venkataraman V."/>
            <person name="Vinson J."/>
            <person name="Vo A."/>
            <person name="Wade C."/>
            <person name="Wang S."/>
            <person name="Wangchuk T."/>
            <person name="Wangdi T."/>
            <person name="Whittaker C."/>
            <person name="Wilkinson J."/>
            <person name="Wu Y."/>
            <person name="Wyman D."/>
            <person name="Yadav S."/>
            <person name="Yang S."/>
            <person name="Yang X."/>
            <person name="Yeager S."/>
            <person name="Yee E."/>
            <person name="Young G."/>
            <person name="Zainoun J."/>
            <person name="Zembeck L."/>
            <person name="Zimmer A."/>
            <person name="Zody M."/>
            <person name="Lander E."/>
        </authorList>
    </citation>
    <scope>NUCLEOTIDE SEQUENCE [LARGE SCALE GENOMIC DNA]</scope>
</reference>
<keyword evidence="4" id="KW-0175">Coiled coil</keyword>
<comment type="subcellular location">
    <subcellularLocation>
        <location evidence="1">Nucleus</location>
    </subcellularLocation>
</comment>
<feature type="compositionally biased region" description="Basic and acidic residues" evidence="5">
    <location>
        <begin position="234"/>
        <end position="247"/>
    </location>
</feature>
<comment type="similarity">
    <text evidence="2">Belongs to the THOC5 family.</text>
</comment>
<feature type="coiled-coil region" evidence="4">
    <location>
        <begin position="49"/>
        <end position="76"/>
    </location>
</feature>
<keyword evidence="7" id="KW-1185">Reference proteome</keyword>
<dbReference type="HOGENOM" id="CLU_092652_0_0_1"/>
<accession>H2ZCI4</accession>
<feature type="region of interest" description="Disordered" evidence="5">
    <location>
        <begin position="234"/>
        <end position="263"/>
    </location>
</feature>
<evidence type="ECO:0000313" key="6">
    <source>
        <dbReference type="Ensembl" id="ENSCSAVP00000015300.1"/>
    </source>
</evidence>
<evidence type="ECO:0000256" key="2">
    <source>
        <dbReference type="ARBA" id="ARBA00008044"/>
    </source>
</evidence>
<dbReference type="AlphaFoldDB" id="H2ZCI4"/>
<dbReference type="GeneTree" id="ENSGT00390000013777"/>
<proteinExistence type="inferred from homology"/>
<feature type="compositionally biased region" description="Acidic residues" evidence="5">
    <location>
        <begin position="248"/>
        <end position="263"/>
    </location>
</feature>
<dbReference type="Ensembl" id="ENSCSAVT00000015475.1">
    <property type="protein sequence ID" value="ENSCSAVP00000015300.1"/>
    <property type="gene ID" value="ENSCSAVG00000008981.1"/>
</dbReference>
<protein>
    <recommendedName>
        <fullName evidence="8">THO complex subunit 5 homolog</fullName>
    </recommendedName>
</protein>
<reference evidence="6" key="2">
    <citation type="submission" date="2025-08" db="UniProtKB">
        <authorList>
            <consortium name="Ensembl"/>
        </authorList>
    </citation>
    <scope>IDENTIFICATION</scope>
</reference>
<evidence type="ECO:0000256" key="1">
    <source>
        <dbReference type="ARBA" id="ARBA00004123"/>
    </source>
</evidence>
<organism evidence="6 7">
    <name type="scientific">Ciona savignyi</name>
    <name type="common">Pacific transparent sea squirt</name>
    <dbReference type="NCBI Taxonomy" id="51511"/>
    <lineage>
        <taxon>Eukaryota</taxon>
        <taxon>Metazoa</taxon>
        <taxon>Chordata</taxon>
        <taxon>Tunicata</taxon>
        <taxon>Ascidiacea</taxon>
        <taxon>Phlebobranchia</taxon>
        <taxon>Cionidae</taxon>
        <taxon>Ciona</taxon>
    </lineage>
</organism>
<dbReference type="InterPro" id="IPR019163">
    <property type="entry name" value="THO_Thoc5"/>
</dbReference>
<dbReference type="Pfam" id="PF09766">
    <property type="entry name" value="FmiP_Thoc5"/>
    <property type="match status" value="1"/>
</dbReference>
<dbReference type="PANTHER" id="PTHR13375:SF3">
    <property type="entry name" value="THO COMPLEX SUBUNIT 5 HOMOLOG"/>
    <property type="match status" value="1"/>
</dbReference>
<evidence type="ECO:0008006" key="8">
    <source>
        <dbReference type="Google" id="ProtNLM"/>
    </source>
</evidence>
<name>H2ZCI4_CIOSA</name>
<evidence type="ECO:0000313" key="7">
    <source>
        <dbReference type="Proteomes" id="UP000007875"/>
    </source>
</evidence>
<dbReference type="GO" id="GO:0003729">
    <property type="term" value="F:mRNA binding"/>
    <property type="evidence" value="ECO:0007669"/>
    <property type="project" value="TreeGrafter"/>
</dbReference>